<dbReference type="SMART" id="SM00228">
    <property type="entry name" value="PDZ"/>
    <property type="match status" value="2"/>
</dbReference>
<dbReference type="InterPro" id="IPR036034">
    <property type="entry name" value="PDZ_sf"/>
</dbReference>
<evidence type="ECO:0000313" key="2">
    <source>
        <dbReference type="EMBL" id="KAL1519688.1"/>
    </source>
</evidence>
<protein>
    <recommendedName>
        <fullName evidence="1">PDZ domain-containing protein</fullName>
    </recommendedName>
</protein>
<dbReference type="PROSITE" id="PS50106">
    <property type="entry name" value="PDZ"/>
    <property type="match status" value="1"/>
</dbReference>
<evidence type="ECO:0000259" key="1">
    <source>
        <dbReference type="PROSITE" id="PS50106"/>
    </source>
</evidence>
<name>A0AB34JFI1_PRYPA</name>
<accession>A0AB34JFI1</accession>
<feature type="domain" description="PDZ" evidence="1">
    <location>
        <begin position="138"/>
        <end position="188"/>
    </location>
</feature>
<comment type="caution">
    <text evidence="2">The sequence shown here is derived from an EMBL/GenBank/DDBJ whole genome shotgun (WGS) entry which is preliminary data.</text>
</comment>
<dbReference type="SUPFAM" id="SSF50156">
    <property type="entry name" value="PDZ domain-like"/>
    <property type="match status" value="2"/>
</dbReference>
<evidence type="ECO:0000313" key="3">
    <source>
        <dbReference type="Proteomes" id="UP001515480"/>
    </source>
</evidence>
<gene>
    <name evidence="2" type="ORF">AB1Y20_023198</name>
</gene>
<keyword evidence="3" id="KW-1185">Reference proteome</keyword>
<dbReference type="EMBL" id="JBGBPQ010000009">
    <property type="protein sequence ID" value="KAL1519688.1"/>
    <property type="molecule type" value="Genomic_DNA"/>
</dbReference>
<dbReference type="InterPro" id="IPR041489">
    <property type="entry name" value="PDZ_6"/>
</dbReference>
<dbReference type="Proteomes" id="UP001515480">
    <property type="component" value="Unassembled WGS sequence"/>
</dbReference>
<dbReference type="Pfam" id="PF17820">
    <property type="entry name" value="PDZ_6"/>
    <property type="match status" value="2"/>
</dbReference>
<dbReference type="Gene3D" id="2.30.42.10">
    <property type="match status" value="2"/>
</dbReference>
<sequence length="250" mass="26808">MARQPHIVIDIAALEKTLCGWPNEGAVHDTAHALEPHHQSSRRDQDAADGVAHVSTFVTTLKPSWKTPLGAEFQLSATKSLLQVVDVERGSISEVAGLRKGDILLAAAGEVLRTPRDVIDVIGGSSGTFSIQASCRKSFYITKECEETSIGLTVAAIAPVIVASVEEGGMAERAGLRVGDEILSINGKFCESVIQAVSSLIGRNDCITEVEVRLPRSRSRLRHWLNSSRSRALKSNGKVGRVVAHSPITK</sequence>
<dbReference type="AlphaFoldDB" id="A0AB34JFI1"/>
<reference evidence="2 3" key="1">
    <citation type="journal article" date="2024" name="Science">
        <title>Giant polyketide synthase enzymes in the biosynthesis of giant marine polyether toxins.</title>
        <authorList>
            <person name="Fallon T.R."/>
            <person name="Shende V.V."/>
            <person name="Wierzbicki I.H."/>
            <person name="Pendleton A.L."/>
            <person name="Watervoot N.F."/>
            <person name="Auber R.P."/>
            <person name="Gonzalez D.J."/>
            <person name="Wisecaver J.H."/>
            <person name="Moore B.S."/>
        </authorList>
    </citation>
    <scope>NUCLEOTIDE SEQUENCE [LARGE SCALE GENOMIC DNA]</scope>
    <source>
        <strain evidence="2 3">12B1</strain>
    </source>
</reference>
<dbReference type="InterPro" id="IPR001478">
    <property type="entry name" value="PDZ"/>
</dbReference>
<organism evidence="2 3">
    <name type="scientific">Prymnesium parvum</name>
    <name type="common">Toxic golden alga</name>
    <dbReference type="NCBI Taxonomy" id="97485"/>
    <lineage>
        <taxon>Eukaryota</taxon>
        <taxon>Haptista</taxon>
        <taxon>Haptophyta</taxon>
        <taxon>Prymnesiophyceae</taxon>
        <taxon>Prymnesiales</taxon>
        <taxon>Prymnesiaceae</taxon>
        <taxon>Prymnesium</taxon>
    </lineage>
</organism>
<proteinExistence type="predicted"/>